<evidence type="ECO:0000313" key="3">
    <source>
        <dbReference type="Proteomes" id="UP000007431"/>
    </source>
</evidence>
<proteinExistence type="predicted"/>
<dbReference type="OMA" id="RARTIGH"/>
<protein>
    <submittedName>
        <fullName evidence="2">Uncharacterized protein</fullName>
    </submittedName>
</protein>
<feature type="compositionally biased region" description="Low complexity" evidence="1">
    <location>
        <begin position="328"/>
        <end position="342"/>
    </location>
</feature>
<dbReference type="InParanoid" id="D8PRY3"/>
<keyword evidence="3" id="KW-1185">Reference proteome</keyword>
<feature type="compositionally biased region" description="Acidic residues" evidence="1">
    <location>
        <begin position="217"/>
        <end position="234"/>
    </location>
</feature>
<evidence type="ECO:0000256" key="1">
    <source>
        <dbReference type="SAM" id="MobiDB-lite"/>
    </source>
</evidence>
<name>D8PRY3_SCHCM</name>
<feature type="compositionally biased region" description="Acidic residues" evidence="1">
    <location>
        <begin position="309"/>
        <end position="319"/>
    </location>
</feature>
<dbReference type="EMBL" id="GL377302">
    <property type="protein sequence ID" value="EFJ03893.1"/>
    <property type="molecule type" value="Genomic_DNA"/>
</dbReference>
<dbReference type="VEuPathDB" id="FungiDB:SCHCODRAFT_02610481"/>
<accession>D8PRY3</accession>
<feature type="region of interest" description="Disordered" evidence="1">
    <location>
        <begin position="185"/>
        <end position="268"/>
    </location>
</feature>
<feature type="region of interest" description="Disordered" evidence="1">
    <location>
        <begin position="308"/>
        <end position="630"/>
    </location>
</feature>
<feature type="compositionally biased region" description="Pro residues" evidence="1">
    <location>
        <begin position="237"/>
        <end position="253"/>
    </location>
</feature>
<reference evidence="2 3" key="1">
    <citation type="journal article" date="2010" name="Nat. Biotechnol.">
        <title>Genome sequence of the model mushroom Schizophyllum commune.</title>
        <authorList>
            <person name="Ohm R.A."/>
            <person name="de Jong J.F."/>
            <person name="Lugones L.G."/>
            <person name="Aerts A."/>
            <person name="Kothe E."/>
            <person name="Stajich J.E."/>
            <person name="de Vries R.P."/>
            <person name="Record E."/>
            <person name="Levasseur A."/>
            <person name="Baker S.E."/>
            <person name="Bartholomew K.A."/>
            <person name="Coutinho P.M."/>
            <person name="Erdmann S."/>
            <person name="Fowler T.J."/>
            <person name="Gathman A.C."/>
            <person name="Lombard V."/>
            <person name="Henrissat B."/>
            <person name="Knabe N."/>
            <person name="Kuees U."/>
            <person name="Lilly W.W."/>
            <person name="Lindquist E."/>
            <person name="Lucas S."/>
            <person name="Magnuson J.K."/>
            <person name="Piumi F."/>
            <person name="Raudaskoski M."/>
            <person name="Salamov A."/>
            <person name="Schmutz J."/>
            <person name="Schwarze F.W.M.R."/>
            <person name="vanKuyk P.A."/>
            <person name="Horton J.S."/>
            <person name="Grigoriev I.V."/>
            <person name="Woesten H.A.B."/>
        </authorList>
    </citation>
    <scope>NUCLEOTIDE SEQUENCE [LARGE SCALE GENOMIC DNA]</scope>
    <source>
        <strain evidence="3">H4-8 / FGSC 9210</strain>
    </source>
</reference>
<feature type="non-terminal residue" evidence="2">
    <location>
        <position position="630"/>
    </location>
</feature>
<dbReference type="STRING" id="578458.D8PRY3"/>
<feature type="region of interest" description="Disordered" evidence="1">
    <location>
        <begin position="1"/>
        <end position="48"/>
    </location>
</feature>
<feature type="compositionally biased region" description="Low complexity" evidence="1">
    <location>
        <begin position="362"/>
        <end position="391"/>
    </location>
</feature>
<sequence length="630" mass="66612">MSNRPRPSILEMFDPLARPSTPPRDGSSSDSDKENSQPPNADLGMTAIFGRTYKLPHCSPTQPRQLKTRLVDVGDVTLDLSQVHVQDYDSDEEDQHLLTMTMPEDDEEGAESETEQPQPPVEPRLRSGPSTPRTPLGELQLEQETPVFRSKIFKREVLDFSPRTPQAFAKSPLSSVIDRVNASGRTFASQEPASPALGSPMPSPKLGPEIKVSAADSESDNGDEADVEENENDVPEPKPASPQPALRPSPNLRPNPRDSFASNTSNRMSLDLQSSFQLHFESTDASFDLMNDKISFLHNTSKGESFLADLDESLEDDENVVPPPIPSPSSSSSSKSTPRASPKITVDEVPATPTSPSPPAAPTTHPDSAPPVLLDDAPASPSESPATEAPSLAVSRAPSPDPVSTATVRAPVFTAPATASRPVAKPAVATPQIPGGRRTSMAPPALVPALRIVKRTRKEPRSSTVSSLSSTKEEAAVAVKDASAAPATSKPPRRSSVSNAQASGPRRLLTSDAPAPPVPTLRLGGSGPKRIKVPAASTPAEAPMRPTSRMESAPLRPVARAEASVHARPVPRVSSAPAPVPAKDPITRPGVPRAVSSKLPAPSSRIPAVGRSSGLPMPASKRTVPTIRRT</sequence>
<dbReference type="Proteomes" id="UP000007431">
    <property type="component" value="Unassembled WGS sequence"/>
</dbReference>
<feature type="region of interest" description="Disordered" evidence="1">
    <location>
        <begin position="84"/>
        <end position="143"/>
    </location>
</feature>
<feature type="compositionally biased region" description="Acidic residues" evidence="1">
    <location>
        <begin position="103"/>
        <end position="114"/>
    </location>
</feature>
<dbReference type="eggNOG" id="ENOG502T1GE">
    <property type="taxonomic scope" value="Eukaryota"/>
</dbReference>
<feature type="compositionally biased region" description="Low complexity" evidence="1">
    <location>
        <begin position="462"/>
        <end position="488"/>
    </location>
</feature>
<organism evidence="3">
    <name type="scientific">Schizophyllum commune (strain H4-8 / FGSC 9210)</name>
    <name type="common">Split gill fungus</name>
    <dbReference type="NCBI Taxonomy" id="578458"/>
    <lineage>
        <taxon>Eukaryota</taxon>
        <taxon>Fungi</taxon>
        <taxon>Dikarya</taxon>
        <taxon>Basidiomycota</taxon>
        <taxon>Agaricomycotina</taxon>
        <taxon>Agaricomycetes</taxon>
        <taxon>Agaricomycetidae</taxon>
        <taxon>Agaricales</taxon>
        <taxon>Schizophyllaceae</taxon>
        <taxon>Schizophyllum</taxon>
    </lineage>
</organism>
<dbReference type="AlphaFoldDB" id="D8PRY3"/>
<evidence type="ECO:0000313" key="2">
    <source>
        <dbReference type="EMBL" id="EFJ03893.1"/>
    </source>
</evidence>
<dbReference type="HOGENOM" id="CLU_392859_0_0_1"/>
<feature type="compositionally biased region" description="Low complexity" evidence="1">
    <location>
        <begin position="567"/>
        <end position="577"/>
    </location>
</feature>
<gene>
    <name evidence="2" type="ORF">SCHCODRAFT_104288</name>
</gene>